<comment type="caution">
    <text evidence="1">The sequence shown here is derived from an EMBL/GenBank/DDBJ whole genome shotgun (WGS) entry which is preliminary data.</text>
</comment>
<evidence type="ECO:0000313" key="2">
    <source>
        <dbReference type="Proteomes" id="UP001054837"/>
    </source>
</evidence>
<sequence>MECEKYPEVKELKTSSKVILERNSVKKSAKKEWLASLNPVDKTILNRFNNNIREAFEKFKNKEWKVELSELHPEASSLWDFAKLLKTNRSMIAHLNGHVSTSSSDKDKTEVIVKVLKLFPA</sequence>
<proteinExistence type="predicted"/>
<dbReference type="Proteomes" id="UP001054837">
    <property type="component" value="Unassembled WGS sequence"/>
</dbReference>
<protein>
    <submittedName>
        <fullName evidence="1">Uncharacterized protein</fullName>
    </submittedName>
</protein>
<evidence type="ECO:0000313" key="1">
    <source>
        <dbReference type="EMBL" id="GIY50829.1"/>
    </source>
</evidence>
<name>A0AAV4TZA8_9ARAC</name>
<dbReference type="AlphaFoldDB" id="A0AAV4TZA8"/>
<gene>
    <name evidence="1" type="ORF">CDAR_537231</name>
</gene>
<keyword evidence="2" id="KW-1185">Reference proteome</keyword>
<accession>A0AAV4TZA8</accession>
<organism evidence="1 2">
    <name type="scientific">Caerostris darwini</name>
    <dbReference type="NCBI Taxonomy" id="1538125"/>
    <lineage>
        <taxon>Eukaryota</taxon>
        <taxon>Metazoa</taxon>
        <taxon>Ecdysozoa</taxon>
        <taxon>Arthropoda</taxon>
        <taxon>Chelicerata</taxon>
        <taxon>Arachnida</taxon>
        <taxon>Araneae</taxon>
        <taxon>Araneomorphae</taxon>
        <taxon>Entelegynae</taxon>
        <taxon>Araneoidea</taxon>
        <taxon>Araneidae</taxon>
        <taxon>Caerostris</taxon>
    </lineage>
</organism>
<dbReference type="EMBL" id="BPLQ01010450">
    <property type="protein sequence ID" value="GIY50829.1"/>
    <property type="molecule type" value="Genomic_DNA"/>
</dbReference>
<reference evidence="1 2" key="1">
    <citation type="submission" date="2021-06" db="EMBL/GenBank/DDBJ databases">
        <title>Caerostris darwini draft genome.</title>
        <authorList>
            <person name="Kono N."/>
            <person name="Arakawa K."/>
        </authorList>
    </citation>
    <scope>NUCLEOTIDE SEQUENCE [LARGE SCALE GENOMIC DNA]</scope>
</reference>